<evidence type="ECO:0000259" key="7">
    <source>
        <dbReference type="Pfam" id="PF13145"/>
    </source>
</evidence>
<dbReference type="AlphaFoldDB" id="A0A7W4Z5N5"/>
<feature type="domain" description="PpiC" evidence="7">
    <location>
        <begin position="146"/>
        <end position="274"/>
    </location>
</feature>
<dbReference type="InterPro" id="IPR027304">
    <property type="entry name" value="Trigger_fact/SurA_dom_sf"/>
</dbReference>
<accession>A0A7W4Z5N5</accession>
<dbReference type="InterPro" id="IPR000297">
    <property type="entry name" value="PPIase_PpiC"/>
</dbReference>
<sequence>MKALIRQPALHFILIGLFLFFYQGYREENALREMEALDSDTVQRLQDDFIRQTGRLPTPEHMELLIRQELDSRMLYAEALRRNFHRDDQVVLQRLLRDADFLGLEGNDEEKIRAAIELGVHESDEVIRRRMIQRMEKHAQTSTDAPTDNELKKLYEEEQARWLVPARYTFQQVFFSADRDGFPEQRAERHLTELRGEADVTEAGDPFLHGRQFAARSLQDMTYMFGAAFSDAMDAAGPPLGEWFGPVPSAYGAHLVRVEDVQPARQRSFDEVKPKLVAIWREQEQRIQLQNYLAELRKRYVVVEGRDS</sequence>
<dbReference type="Pfam" id="PF13145">
    <property type="entry name" value="Rotamase_2"/>
    <property type="match status" value="1"/>
</dbReference>
<comment type="similarity">
    <text evidence="2">Belongs to the PpiC/parvulin rotamase family.</text>
</comment>
<keyword evidence="5" id="KW-0697">Rotamase</keyword>
<evidence type="ECO:0000313" key="8">
    <source>
        <dbReference type="EMBL" id="MBB3046171.1"/>
    </source>
</evidence>
<keyword evidence="6" id="KW-0413">Isomerase</keyword>
<protein>
    <recommendedName>
        <fullName evidence="3">peptidylprolyl isomerase</fullName>
        <ecNumber evidence="3">5.2.1.8</ecNumber>
    </recommendedName>
</protein>
<evidence type="ECO:0000256" key="6">
    <source>
        <dbReference type="ARBA" id="ARBA00023235"/>
    </source>
</evidence>
<dbReference type="EMBL" id="JACHWY010000001">
    <property type="protein sequence ID" value="MBB3046171.1"/>
    <property type="molecule type" value="Genomic_DNA"/>
</dbReference>
<dbReference type="Gene3D" id="3.10.50.40">
    <property type="match status" value="1"/>
</dbReference>
<dbReference type="Proteomes" id="UP000537130">
    <property type="component" value="Unassembled WGS sequence"/>
</dbReference>
<dbReference type="RefSeq" id="WP_183408870.1">
    <property type="nucleotide sequence ID" value="NZ_JACHWY010000001.1"/>
</dbReference>
<name>A0A7W4Z5N5_9GAMM</name>
<proteinExistence type="inferred from homology"/>
<gene>
    <name evidence="8" type="ORF">FHR99_000407</name>
</gene>
<evidence type="ECO:0000256" key="4">
    <source>
        <dbReference type="ARBA" id="ARBA00022729"/>
    </source>
</evidence>
<dbReference type="SUPFAM" id="SSF109998">
    <property type="entry name" value="Triger factor/SurA peptide-binding domain-like"/>
    <property type="match status" value="1"/>
</dbReference>
<dbReference type="PANTHER" id="PTHR47245">
    <property type="entry name" value="PEPTIDYLPROLYL ISOMERASE"/>
    <property type="match status" value="1"/>
</dbReference>
<dbReference type="EC" id="5.2.1.8" evidence="3"/>
<evidence type="ECO:0000313" key="9">
    <source>
        <dbReference type="Proteomes" id="UP000537130"/>
    </source>
</evidence>
<dbReference type="InterPro" id="IPR046357">
    <property type="entry name" value="PPIase_dom_sf"/>
</dbReference>
<dbReference type="InterPro" id="IPR050245">
    <property type="entry name" value="PrsA_foldase"/>
</dbReference>
<evidence type="ECO:0000256" key="5">
    <source>
        <dbReference type="ARBA" id="ARBA00023110"/>
    </source>
</evidence>
<reference evidence="8 9" key="1">
    <citation type="submission" date="2020-08" db="EMBL/GenBank/DDBJ databases">
        <title>Genomic Encyclopedia of Type Strains, Phase III (KMG-III): the genomes of soil and plant-associated and newly described type strains.</title>
        <authorList>
            <person name="Whitman W."/>
        </authorList>
    </citation>
    <scope>NUCLEOTIDE SEQUENCE [LARGE SCALE GENOMIC DNA]</scope>
    <source>
        <strain evidence="8 9">CECT 8654</strain>
    </source>
</reference>
<keyword evidence="4" id="KW-0732">Signal</keyword>
<dbReference type="GO" id="GO:0003755">
    <property type="term" value="F:peptidyl-prolyl cis-trans isomerase activity"/>
    <property type="evidence" value="ECO:0007669"/>
    <property type="project" value="UniProtKB-KW"/>
</dbReference>
<dbReference type="PANTHER" id="PTHR47245:SF1">
    <property type="entry name" value="FOLDASE PROTEIN PRSA"/>
    <property type="match status" value="1"/>
</dbReference>
<evidence type="ECO:0000256" key="3">
    <source>
        <dbReference type="ARBA" id="ARBA00013194"/>
    </source>
</evidence>
<evidence type="ECO:0000256" key="2">
    <source>
        <dbReference type="ARBA" id="ARBA00007656"/>
    </source>
</evidence>
<comment type="caution">
    <text evidence="8">The sequence shown here is derived from an EMBL/GenBank/DDBJ whole genome shotgun (WGS) entry which is preliminary data.</text>
</comment>
<organism evidence="8 9">
    <name type="scientific">Litorivivens lipolytica</name>
    <dbReference type="NCBI Taxonomy" id="1524264"/>
    <lineage>
        <taxon>Bacteria</taxon>
        <taxon>Pseudomonadati</taxon>
        <taxon>Pseudomonadota</taxon>
        <taxon>Gammaproteobacteria</taxon>
        <taxon>Litorivivens</taxon>
    </lineage>
</organism>
<comment type="catalytic activity">
    <reaction evidence="1">
        <text>[protein]-peptidylproline (omega=180) = [protein]-peptidylproline (omega=0)</text>
        <dbReference type="Rhea" id="RHEA:16237"/>
        <dbReference type="Rhea" id="RHEA-COMP:10747"/>
        <dbReference type="Rhea" id="RHEA-COMP:10748"/>
        <dbReference type="ChEBI" id="CHEBI:83833"/>
        <dbReference type="ChEBI" id="CHEBI:83834"/>
        <dbReference type="EC" id="5.2.1.8"/>
    </reaction>
</comment>
<keyword evidence="9" id="KW-1185">Reference proteome</keyword>
<evidence type="ECO:0000256" key="1">
    <source>
        <dbReference type="ARBA" id="ARBA00000971"/>
    </source>
</evidence>